<dbReference type="InterPro" id="IPR015202">
    <property type="entry name" value="GO-like_E_set"/>
</dbReference>
<dbReference type="Proteomes" id="UP000011083">
    <property type="component" value="Unassembled WGS sequence"/>
</dbReference>
<organism evidence="3 4">
    <name type="scientific">Acanthamoeba castellanii (strain ATCC 30010 / Neff)</name>
    <dbReference type="NCBI Taxonomy" id="1257118"/>
    <lineage>
        <taxon>Eukaryota</taxon>
        <taxon>Amoebozoa</taxon>
        <taxon>Discosea</taxon>
        <taxon>Longamoebia</taxon>
        <taxon>Centramoebida</taxon>
        <taxon>Acanthamoebidae</taxon>
        <taxon>Acanthamoeba</taxon>
    </lineage>
</organism>
<evidence type="ECO:0000259" key="2">
    <source>
        <dbReference type="Pfam" id="PF09118"/>
    </source>
</evidence>
<dbReference type="EMBL" id="KB008006">
    <property type="protein sequence ID" value="ELR16131.1"/>
    <property type="molecule type" value="Genomic_DNA"/>
</dbReference>
<dbReference type="PANTHER" id="PTHR32208">
    <property type="entry name" value="SECRETED PROTEIN-RELATED"/>
    <property type="match status" value="1"/>
</dbReference>
<dbReference type="InterPro" id="IPR014756">
    <property type="entry name" value="Ig_E-set"/>
</dbReference>
<dbReference type="Gene3D" id="2.130.10.80">
    <property type="entry name" value="Galactose oxidase/kelch, beta-propeller"/>
    <property type="match status" value="1"/>
</dbReference>
<reference evidence="3 4" key="1">
    <citation type="journal article" date="2013" name="Genome Biol.">
        <title>Genome of Acanthamoeba castellanii highlights extensive lateral gene transfer and early evolution of tyrosine kinase signaling.</title>
        <authorList>
            <person name="Clarke M."/>
            <person name="Lohan A.J."/>
            <person name="Liu B."/>
            <person name="Lagkouvardos I."/>
            <person name="Roy S."/>
            <person name="Zafar N."/>
            <person name="Bertelli C."/>
            <person name="Schilde C."/>
            <person name="Kianianmomeni A."/>
            <person name="Burglin T.R."/>
            <person name="Frech C."/>
            <person name="Turcotte B."/>
            <person name="Kopec K.O."/>
            <person name="Synnott J.M."/>
            <person name="Choo C."/>
            <person name="Paponov I."/>
            <person name="Finkler A."/>
            <person name="Soon Heng Tan C."/>
            <person name="Hutchins A.P."/>
            <person name="Weinmeier T."/>
            <person name="Rattei T."/>
            <person name="Chu J.S."/>
            <person name="Gimenez G."/>
            <person name="Irimia M."/>
            <person name="Rigden D.J."/>
            <person name="Fitzpatrick D.A."/>
            <person name="Lorenzo-Morales J."/>
            <person name="Bateman A."/>
            <person name="Chiu C.H."/>
            <person name="Tang P."/>
            <person name="Hegemann P."/>
            <person name="Fromm H."/>
            <person name="Raoult D."/>
            <person name="Greub G."/>
            <person name="Miranda-Saavedra D."/>
            <person name="Chen N."/>
            <person name="Nash P."/>
            <person name="Ginger M.L."/>
            <person name="Horn M."/>
            <person name="Schaap P."/>
            <person name="Caler L."/>
            <person name="Loftus B."/>
        </authorList>
    </citation>
    <scope>NUCLEOTIDE SEQUENCE [LARGE SCALE GENOMIC DNA]</scope>
    <source>
        <strain evidence="3 4">Neff</strain>
    </source>
</reference>
<feature type="signal peptide" evidence="1">
    <location>
        <begin position="1"/>
        <end position="25"/>
    </location>
</feature>
<evidence type="ECO:0000313" key="3">
    <source>
        <dbReference type="EMBL" id="ELR16131.1"/>
    </source>
</evidence>
<evidence type="ECO:0000256" key="1">
    <source>
        <dbReference type="SAM" id="SignalP"/>
    </source>
</evidence>
<evidence type="ECO:0000313" key="4">
    <source>
        <dbReference type="Proteomes" id="UP000011083"/>
    </source>
</evidence>
<dbReference type="Gene3D" id="2.60.40.10">
    <property type="entry name" value="Immunoglobulins"/>
    <property type="match status" value="1"/>
</dbReference>
<dbReference type="SUPFAM" id="SSF81296">
    <property type="entry name" value="E set domains"/>
    <property type="match status" value="1"/>
</dbReference>
<name>L8GVP6_ACACF</name>
<dbReference type="STRING" id="1257118.L8GVP6"/>
<proteinExistence type="predicted"/>
<accession>L8GVP6</accession>
<dbReference type="InterPro" id="IPR037293">
    <property type="entry name" value="Gal_Oxidase_central_sf"/>
</dbReference>
<dbReference type="PANTHER" id="PTHR32208:SF21">
    <property type="entry name" value="LOW QUALITY PROTEIN: ALDEHYDE OXIDASE GLOX-LIKE"/>
    <property type="match status" value="1"/>
</dbReference>
<sequence length="647" mass="71788">MNKHLALCSVAVVVFLVAFLGQARCQPPRPEVVGWLSGVIPFHKDAIATSLVWRRESMCPKLLMWMRPSEYRPQDYISPSMFGEGFPGFNPAFETLVMGGFNLGRLDESGWSPYGPDNLRENTQLVDVCGLQTLIDTGRFDDVRDIRLLNDDDMSATDPYFRDAGYSQGLAQNIFCAGNSADAKGRIIAVGGHDKGGNNGIRKIIIFDPETEMWLDRPVPCVRAQWEMDPTGTLFPHCSPLVDHNTDPLSSSDMKYQRWYPTSVLMPDGSILILSGTDQDTRDPDNASATKVRIATPEVYDPVTDRNVQLENARRLQPMYPRSFVVQTGREWTDWVVCSVAKVVPPLPSPENISQFDPWRYDGSTACLDVQAALADPDRDSPAEGGYWTEVDRAQSAHDSGAAVFMVDIRSRTKWSQRAFLFGGDTGNGTNSAAAERIDFSLARPRWERMDDLQVATTQNNAVVLPDGSILVVGGQDSNYIQHYDPDTGRRTTLLSHVAPRHDHSTALVMPNGGVWIMGGNRVDLLPQQEVNRSVPVLEYYKPAYFFKGPAPVITEADDHMRYGESYKIGLAAKASDIASVVLIRTGPITHNWAWDNRYVRLPFDASGRQLKVKAPPLPGLAPPGDYLLFVVGENGRPGEARRIRMG</sequence>
<dbReference type="InterPro" id="IPR011043">
    <property type="entry name" value="Gal_Oxase/kelch_b-propeller"/>
</dbReference>
<keyword evidence="1" id="KW-0732">Signal</keyword>
<dbReference type="Pfam" id="PF09118">
    <property type="entry name" value="GO-like_E_set"/>
    <property type="match status" value="1"/>
</dbReference>
<dbReference type="AlphaFoldDB" id="L8GVP6"/>
<dbReference type="OrthoDB" id="2019572at2759"/>
<feature type="domain" description="Galactose oxidase-like Early set" evidence="2">
    <location>
        <begin position="552"/>
        <end position="645"/>
    </location>
</feature>
<keyword evidence="4" id="KW-1185">Reference proteome</keyword>
<dbReference type="InterPro" id="IPR013783">
    <property type="entry name" value="Ig-like_fold"/>
</dbReference>
<dbReference type="GeneID" id="14916855"/>
<feature type="chain" id="PRO_5003989879" evidence="1">
    <location>
        <begin position="26"/>
        <end position="647"/>
    </location>
</feature>
<dbReference type="VEuPathDB" id="AmoebaDB:ACA1_177390"/>
<dbReference type="KEGG" id="acan:ACA1_177390"/>
<dbReference type="RefSeq" id="XP_004338144.1">
    <property type="nucleotide sequence ID" value="XM_004338096.1"/>
</dbReference>
<dbReference type="SUPFAM" id="SSF50965">
    <property type="entry name" value="Galactose oxidase, central domain"/>
    <property type="match status" value="1"/>
</dbReference>
<gene>
    <name evidence="3" type="ORF">ACA1_177390</name>
</gene>
<protein>
    <submittedName>
        <fullName evidence="3">Kelch repeat protein</fullName>
    </submittedName>
</protein>